<protein>
    <submittedName>
        <fullName evidence="2">12845_t:CDS:1</fullName>
    </submittedName>
</protein>
<feature type="transmembrane region" description="Helical" evidence="1">
    <location>
        <begin position="56"/>
        <end position="74"/>
    </location>
</feature>
<keyword evidence="3" id="KW-1185">Reference proteome</keyword>
<feature type="non-terminal residue" evidence="2">
    <location>
        <position position="1"/>
    </location>
</feature>
<feature type="transmembrane region" description="Helical" evidence="1">
    <location>
        <begin position="115"/>
        <end position="138"/>
    </location>
</feature>
<dbReference type="AlphaFoldDB" id="A0A9N9EDJ0"/>
<reference evidence="2" key="1">
    <citation type="submission" date="2021-06" db="EMBL/GenBank/DDBJ databases">
        <authorList>
            <person name="Kallberg Y."/>
            <person name="Tangrot J."/>
            <person name="Rosling A."/>
        </authorList>
    </citation>
    <scope>NUCLEOTIDE SEQUENCE</scope>
    <source>
        <strain evidence="2">UK204</strain>
    </source>
</reference>
<dbReference type="Proteomes" id="UP000789570">
    <property type="component" value="Unassembled WGS sequence"/>
</dbReference>
<dbReference type="EMBL" id="CAJVPQ010005564">
    <property type="protein sequence ID" value="CAG8672214.1"/>
    <property type="molecule type" value="Genomic_DNA"/>
</dbReference>
<dbReference type="OrthoDB" id="2388995at2759"/>
<name>A0A9N9EDJ0_9GLOM</name>
<keyword evidence="1" id="KW-0812">Transmembrane</keyword>
<evidence type="ECO:0000313" key="3">
    <source>
        <dbReference type="Proteomes" id="UP000789570"/>
    </source>
</evidence>
<evidence type="ECO:0000256" key="1">
    <source>
        <dbReference type="SAM" id="Phobius"/>
    </source>
</evidence>
<keyword evidence="1" id="KW-0472">Membrane</keyword>
<accession>A0A9N9EDJ0</accession>
<sequence>MDKIITNANEILKYQENNALLFKRQINSTANGNFTFGSFLNEARNEVLTITKLNPIILFMIGGFIISLVGFYIYARKQFPDGRSTVIFTFTLFAVDMCLDIVFLVNNVMAVPTLFLPSLIALLGPAGFNILFAFVIMIQQTCSQDKFSEWICRHSCIATIFTLFSAFHIEVLRLLTSNFLHSDVFNAPFNCKAQKCLFIAGLFNVIIEDLPQFIIL</sequence>
<evidence type="ECO:0000313" key="2">
    <source>
        <dbReference type="EMBL" id="CAG8672214.1"/>
    </source>
</evidence>
<comment type="caution">
    <text evidence="2">The sequence shown here is derived from an EMBL/GenBank/DDBJ whole genome shotgun (WGS) entry which is preliminary data.</text>
</comment>
<organism evidence="2 3">
    <name type="scientific">Funneliformis caledonium</name>
    <dbReference type="NCBI Taxonomy" id="1117310"/>
    <lineage>
        <taxon>Eukaryota</taxon>
        <taxon>Fungi</taxon>
        <taxon>Fungi incertae sedis</taxon>
        <taxon>Mucoromycota</taxon>
        <taxon>Glomeromycotina</taxon>
        <taxon>Glomeromycetes</taxon>
        <taxon>Glomerales</taxon>
        <taxon>Glomeraceae</taxon>
        <taxon>Funneliformis</taxon>
    </lineage>
</organism>
<proteinExistence type="predicted"/>
<gene>
    <name evidence="2" type="ORF">FCALED_LOCUS12079</name>
</gene>
<keyword evidence="1" id="KW-1133">Transmembrane helix</keyword>
<feature type="transmembrane region" description="Helical" evidence="1">
    <location>
        <begin position="86"/>
        <end position="109"/>
    </location>
</feature>